<dbReference type="CDD" id="cd00086">
    <property type="entry name" value="homeodomain"/>
    <property type="match status" value="1"/>
</dbReference>
<dbReference type="SMART" id="SM00389">
    <property type="entry name" value="HOX"/>
    <property type="match status" value="1"/>
</dbReference>
<feature type="region of interest" description="Disordered" evidence="8">
    <location>
        <begin position="558"/>
        <end position="584"/>
    </location>
</feature>
<keyword evidence="6 7" id="KW-0539">Nucleus</keyword>
<evidence type="ECO:0000256" key="4">
    <source>
        <dbReference type="ARBA" id="ARBA00022833"/>
    </source>
</evidence>
<accession>A0A6A5URC2</accession>
<dbReference type="PROSITE" id="PS00028">
    <property type="entry name" value="ZINC_FINGER_C2H2_1"/>
    <property type="match status" value="2"/>
</dbReference>
<dbReference type="SUPFAM" id="SSF46689">
    <property type="entry name" value="Homeodomain-like"/>
    <property type="match status" value="1"/>
</dbReference>
<dbReference type="InterPro" id="IPR001356">
    <property type="entry name" value="HD"/>
</dbReference>
<evidence type="ECO:0000256" key="7">
    <source>
        <dbReference type="RuleBase" id="RU000682"/>
    </source>
</evidence>
<dbReference type="PANTHER" id="PTHR24408:SF58">
    <property type="entry name" value="TRANSCRIPTION FACTOR (TFIIIA), PUTATIVE (AFU_ORTHOLOGUE AFUA_1G05150)-RELATED"/>
    <property type="match status" value="1"/>
</dbReference>
<feature type="compositionally biased region" description="Basic and acidic residues" evidence="8">
    <location>
        <begin position="1"/>
        <end position="11"/>
    </location>
</feature>
<keyword evidence="1" id="KW-0479">Metal-binding</keyword>
<evidence type="ECO:0000313" key="12">
    <source>
        <dbReference type="Proteomes" id="UP000800036"/>
    </source>
</evidence>
<evidence type="ECO:0000256" key="5">
    <source>
        <dbReference type="PROSITE-ProRule" id="PRU00042"/>
    </source>
</evidence>
<feature type="region of interest" description="Disordered" evidence="8">
    <location>
        <begin position="248"/>
        <end position="318"/>
    </location>
</feature>
<feature type="region of interest" description="Disordered" evidence="8">
    <location>
        <begin position="202"/>
        <end position="236"/>
    </location>
</feature>
<comment type="subcellular location">
    <subcellularLocation>
        <location evidence="6 7">Nucleus</location>
    </subcellularLocation>
</comment>
<evidence type="ECO:0000256" key="8">
    <source>
        <dbReference type="SAM" id="MobiDB-lite"/>
    </source>
</evidence>
<evidence type="ECO:0000313" key="11">
    <source>
        <dbReference type="EMBL" id="KAF1967501.1"/>
    </source>
</evidence>
<dbReference type="PROSITE" id="PS50071">
    <property type="entry name" value="HOMEOBOX_2"/>
    <property type="match status" value="1"/>
</dbReference>
<feature type="compositionally biased region" description="Low complexity" evidence="8">
    <location>
        <begin position="264"/>
        <end position="288"/>
    </location>
</feature>
<feature type="region of interest" description="Disordered" evidence="8">
    <location>
        <begin position="1"/>
        <end position="27"/>
    </location>
</feature>
<dbReference type="SMART" id="SM00355">
    <property type="entry name" value="ZnF_C2H2"/>
    <property type="match status" value="4"/>
</dbReference>
<evidence type="ECO:0008006" key="13">
    <source>
        <dbReference type="Google" id="ProtNLM"/>
    </source>
</evidence>
<sequence>MDASNNEKRENSWNSITPHGADHAEAEQIDWNSFVNLEYDPTIPAASTTGPLEANEECHKHVSQSTGFSTFDPTLDMNNLSSFAALEFPSMDEWWAELPSNTDPGESEHWTTASLSQENTHCSDSASSAYADWQSPELEDEGGDRKRRRRLPPKAKRLLTDCFESHRGDPYIPKEELQELATNTGLSLRQVQTFFANARARKLPRPSTEGGAIDIAAPTNQQGPMERFLSSSPEDEGISEDVVGAAANQMKRPIKPARSRKGVASSVRSNSQSSASASSSASMDSLASRDSRKGRKRQRKSAHTAAKSIFRKPSSPSRKFQCTFCSLDFEQKYDWKRHEESVHFPQKEWVCMPNGPLENAQCVFCEKGNVNDEHLGSHKSIVCSEAPRAQRTFQRKDKLAQHIKQVHGCPPPKMAKEWYRRIERNVLMLCGFCSLELPDWKTRADHLSVHFVNGIEMTMWLPELIGGIWPNDELTRNYTHDKFSVSESPEGKISCEACPAKFLNLAQVTLHRRQAHSIYRTTDSHSVMARPGANQHSQRLINLAQQTSRIQTARVESDLGRTGKQSVSHHGPLATDPVSSRMVPRVDGSNAPPTSTYGIMPAITNRQLGEPERRGFSSQPHSVWPQVLHQGAVASPRTPMRTPLTQKPTTTTSRNQTISRTSLLGNSARGMGLSHVELANQAAISVTSSSAPPVEAIRAILTSSRNGVGAVGAPAQGMLHSLEQFEDRDRAWPRPPG</sequence>
<dbReference type="PROSITE" id="PS50157">
    <property type="entry name" value="ZINC_FINGER_C2H2_2"/>
    <property type="match status" value="2"/>
</dbReference>
<feature type="DNA-binding region" description="Homeobox" evidence="6">
    <location>
        <begin position="144"/>
        <end position="206"/>
    </location>
</feature>
<dbReference type="EMBL" id="ML976731">
    <property type="protein sequence ID" value="KAF1967501.1"/>
    <property type="molecule type" value="Genomic_DNA"/>
</dbReference>
<feature type="domain" description="C2H2-type" evidence="10">
    <location>
        <begin position="320"/>
        <end position="348"/>
    </location>
</feature>
<dbReference type="GO" id="GO:0008270">
    <property type="term" value="F:zinc ion binding"/>
    <property type="evidence" value="ECO:0007669"/>
    <property type="project" value="UniProtKB-KW"/>
</dbReference>
<evidence type="ECO:0000256" key="3">
    <source>
        <dbReference type="ARBA" id="ARBA00022771"/>
    </source>
</evidence>
<evidence type="ECO:0000256" key="2">
    <source>
        <dbReference type="ARBA" id="ARBA00022737"/>
    </source>
</evidence>
<dbReference type="GO" id="GO:0000981">
    <property type="term" value="F:DNA-binding transcription factor activity, RNA polymerase II-specific"/>
    <property type="evidence" value="ECO:0007669"/>
    <property type="project" value="TreeGrafter"/>
</dbReference>
<evidence type="ECO:0000256" key="6">
    <source>
        <dbReference type="PROSITE-ProRule" id="PRU00108"/>
    </source>
</evidence>
<evidence type="ECO:0000259" key="10">
    <source>
        <dbReference type="PROSITE" id="PS50157"/>
    </source>
</evidence>
<gene>
    <name evidence="11" type="ORF">BU23DRAFT_602813</name>
</gene>
<dbReference type="GO" id="GO:0043565">
    <property type="term" value="F:sequence-specific DNA binding"/>
    <property type="evidence" value="ECO:0007669"/>
    <property type="project" value="TreeGrafter"/>
</dbReference>
<keyword evidence="2" id="KW-0677">Repeat</keyword>
<reference evidence="11" key="1">
    <citation type="journal article" date="2020" name="Stud. Mycol.">
        <title>101 Dothideomycetes genomes: a test case for predicting lifestyles and emergence of pathogens.</title>
        <authorList>
            <person name="Haridas S."/>
            <person name="Albert R."/>
            <person name="Binder M."/>
            <person name="Bloem J."/>
            <person name="Labutti K."/>
            <person name="Salamov A."/>
            <person name="Andreopoulos B."/>
            <person name="Baker S."/>
            <person name="Barry K."/>
            <person name="Bills G."/>
            <person name="Bluhm B."/>
            <person name="Cannon C."/>
            <person name="Castanera R."/>
            <person name="Culley D."/>
            <person name="Daum C."/>
            <person name="Ezra D."/>
            <person name="Gonzalez J."/>
            <person name="Henrissat B."/>
            <person name="Kuo A."/>
            <person name="Liang C."/>
            <person name="Lipzen A."/>
            <person name="Lutzoni F."/>
            <person name="Magnuson J."/>
            <person name="Mondo S."/>
            <person name="Nolan M."/>
            <person name="Ohm R."/>
            <person name="Pangilinan J."/>
            <person name="Park H.-J."/>
            <person name="Ramirez L."/>
            <person name="Alfaro M."/>
            <person name="Sun H."/>
            <person name="Tritt A."/>
            <person name="Yoshinaga Y."/>
            <person name="Zwiers L.-H."/>
            <person name="Turgeon B."/>
            <person name="Goodwin S."/>
            <person name="Spatafora J."/>
            <person name="Crous P."/>
            <person name="Grigoriev I."/>
        </authorList>
    </citation>
    <scope>NUCLEOTIDE SEQUENCE</scope>
    <source>
        <strain evidence="11">CBS 107.79</strain>
    </source>
</reference>
<feature type="domain" description="Homeobox" evidence="9">
    <location>
        <begin position="142"/>
        <end position="205"/>
    </location>
</feature>
<keyword evidence="3 5" id="KW-0863">Zinc-finger</keyword>
<feature type="region of interest" description="Disordered" evidence="8">
    <location>
        <begin position="636"/>
        <end position="656"/>
    </location>
</feature>
<protein>
    <recommendedName>
        <fullName evidence="13">Homeobox domain-containing protein</fullName>
    </recommendedName>
</protein>
<feature type="compositionally biased region" description="Low complexity" evidence="8">
    <location>
        <begin position="642"/>
        <end position="652"/>
    </location>
</feature>
<dbReference type="InterPro" id="IPR009057">
    <property type="entry name" value="Homeodomain-like_sf"/>
</dbReference>
<name>A0A6A5URC2_9PLEO</name>
<dbReference type="Gene3D" id="1.10.10.60">
    <property type="entry name" value="Homeodomain-like"/>
    <property type="match status" value="1"/>
</dbReference>
<evidence type="ECO:0000259" key="9">
    <source>
        <dbReference type="PROSITE" id="PS50071"/>
    </source>
</evidence>
<feature type="compositionally biased region" description="Basic residues" evidence="8">
    <location>
        <begin position="292"/>
        <end position="302"/>
    </location>
</feature>
<dbReference type="Proteomes" id="UP000800036">
    <property type="component" value="Unassembled WGS sequence"/>
</dbReference>
<dbReference type="InterPro" id="IPR013087">
    <property type="entry name" value="Znf_C2H2_type"/>
</dbReference>
<keyword evidence="4" id="KW-0862">Zinc</keyword>
<dbReference type="Pfam" id="PF00046">
    <property type="entry name" value="Homeodomain"/>
    <property type="match status" value="1"/>
</dbReference>
<feature type="region of interest" description="Disordered" evidence="8">
    <location>
        <begin position="99"/>
        <end position="153"/>
    </location>
</feature>
<dbReference type="PANTHER" id="PTHR24408">
    <property type="entry name" value="ZINC FINGER PROTEIN"/>
    <property type="match status" value="1"/>
</dbReference>
<dbReference type="GO" id="GO:0005634">
    <property type="term" value="C:nucleus"/>
    <property type="evidence" value="ECO:0007669"/>
    <property type="project" value="UniProtKB-SubCell"/>
</dbReference>
<dbReference type="OrthoDB" id="5399138at2759"/>
<evidence type="ECO:0000256" key="1">
    <source>
        <dbReference type="ARBA" id="ARBA00022723"/>
    </source>
</evidence>
<organism evidence="11 12">
    <name type="scientific">Bimuria novae-zelandiae CBS 107.79</name>
    <dbReference type="NCBI Taxonomy" id="1447943"/>
    <lineage>
        <taxon>Eukaryota</taxon>
        <taxon>Fungi</taxon>
        <taxon>Dikarya</taxon>
        <taxon>Ascomycota</taxon>
        <taxon>Pezizomycotina</taxon>
        <taxon>Dothideomycetes</taxon>
        <taxon>Pleosporomycetidae</taxon>
        <taxon>Pleosporales</taxon>
        <taxon>Massarineae</taxon>
        <taxon>Didymosphaeriaceae</taxon>
        <taxon>Bimuria</taxon>
    </lineage>
</organism>
<dbReference type="AlphaFoldDB" id="A0A6A5URC2"/>
<keyword evidence="6 7" id="KW-0371">Homeobox</keyword>
<keyword evidence="12" id="KW-1185">Reference proteome</keyword>
<keyword evidence="6 7" id="KW-0238">DNA-binding</keyword>
<feature type="compositionally biased region" description="Polar residues" evidence="8">
    <location>
        <begin position="99"/>
        <end position="128"/>
    </location>
</feature>
<feature type="domain" description="C2H2-type" evidence="10">
    <location>
        <begin position="493"/>
        <end position="521"/>
    </location>
</feature>
<feature type="compositionally biased region" description="Basic residues" evidence="8">
    <location>
        <begin position="252"/>
        <end position="261"/>
    </location>
</feature>
<proteinExistence type="predicted"/>